<dbReference type="InterPro" id="IPR024528">
    <property type="entry name" value="ThrE_2"/>
</dbReference>
<evidence type="ECO:0000313" key="11">
    <source>
        <dbReference type="Proteomes" id="UP000273083"/>
    </source>
</evidence>
<dbReference type="EMBL" id="RJVG01000002">
    <property type="protein sequence ID" value="ROR30549.1"/>
    <property type="molecule type" value="Genomic_DNA"/>
</dbReference>
<keyword evidence="11" id="KW-1185">Reference proteome</keyword>
<reference evidence="10 11" key="1">
    <citation type="submission" date="2018-11" db="EMBL/GenBank/DDBJ databases">
        <title>Genomic Encyclopedia of Type Strains, Phase IV (KMG-IV): sequencing the most valuable type-strain genomes for metagenomic binning, comparative biology and taxonomic classification.</title>
        <authorList>
            <person name="Goeker M."/>
        </authorList>
    </citation>
    <scope>NUCLEOTIDE SEQUENCE [LARGE SCALE GENOMIC DNA]</scope>
    <source>
        <strain evidence="10 11">DSM 26537</strain>
    </source>
</reference>
<feature type="transmembrane region" description="Helical" evidence="8">
    <location>
        <begin position="50"/>
        <end position="69"/>
    </location>
</feature>
<evidence type="ECO:0000259" key="9">
    <source>
        <dbReference type="Pfam" id="PF12821"/>
    </source>
</evidence>
<evidence type="ECO:0000256" key="5">
    <source>
        <dbReference type="ARBA" id="ARBA00022989"/>
    </source>
</evidence>
<proteinExistence type="inferred from homology"/>
<evidence type="ECO:0000256" key="8">
    <source>
        <dbReference type="SAM" id="Phobius"/>
    </source>
</evidence>
<feature type="transmembrane region" description="Helical" evidence="8">
    <location>
        <begin position="76"/>
        <end position="96"/>
    </location>
</feature>
<evidence type="ECO:0000256" key="1">
    <source>
        <dbReference type="ARBA" id="ARBA00004651"/>
    </source>
</evidence>
<accession>A0A3N1XVA1</accession>
<keyword evidence="6 8" id="KW-0472">Membrane</keyword>
<dbReference type="PANTHER" id="PTHR34390">
    <property type="entry name" value="UPF0442 PROTEIN YJJB-RELATED"/>
    <property type="match status" value="1"/>
</dbReference>
<gene>
    <name evidence="10" type="ORF">EDD66_102201</name>
</gene>
<dbReference type="Proteomes" id="UP000273083">
    <property type="component" value="Unassembled WGS sequence"/>
</dbReference>
<dbReference type="GO" id="GO:0015744">
    <property type="term" value="P:succinate transport"/>
    <property type="evidence" value="ECO:0007669"/>
    <property type="project" value="TreeGrafter"/>
</dbReference>
<dbReference type="InterPro" id="IPR050539">
    <property type="entry name" value="ThrE_Dicarb/AminoAcid_Exp"/>
</dbReference>
<dbReference type="Pfam" id="PF12821">
    <property type="entry name" value="ThrE_2"/>
    <property type="match status" value="1"/>
</dbReference>
<dbReference type="OrthoDB" id="9810047at2"/>
<name>A0A3N1XVA1_9FIRM</name>
<comment type="caution">
    <text evidence="10">The sequence shown here is derived from an EMBL/GenBank/DDBJ whole genome shotgun (WGS) entry which is preliminary data.</text>
</comment>
<keyword evidence="5 8" id="KW-1133">Transmembrane helix</keyword>
<dbReference type="GO" id="GO:0005886">
    <property type="term" value="C:plasma membrane"/>
    <property type="evidence" value="ECO:0007669"/>
    <property type="project" value="UniProtKB-SubCell"/>
</dbReference>
<comment type="similarity">
    <text evidence="7">Belongs to the ThrE exporter (TC 2.A.79) family.</text>
</comment>
<dbReference type="RefSeq" id="WP_123608247.1">
    <property type="nucleotide sequence ID" value="NZ_RJVG01000002.1"/>
</dbReference>
<evidence type="ECO:0000256" key="4">
    <source>
        <dbReference type="ARBA" id="ARBA00022692"/>
    </source>
</evidence>
<evidence type="ECO:0000256" key="3">
    <source>
        <dbReference type="ARBA" id="ARBA00022519"/>
    </source>
</evidence>
<dbReference type="PANTHER" id="PTHR34390:SF1">
    <property type="entry name" value="SUCCINATE TRANSPORTER SUBUNIT YJJB-RELATED"/>
    <property type="match status" value="1"/>
</dbReference>
<evidence type="ECO:0000256" key="7">
    <source>
        <dbReference type="ARBA" id="ARBA00034125"/>
    </source>
</evidence>
<keyword evidence="3" id="KW-0997">Cell inner membrane</keyword>
<feature type="transmembrane region" description="Helical" evidence="8">
    <location>
        <begin position="116"/>
        <end position="136"/>
    </location>
</feature>
<evidence type="ECO:0000256" key="2">
    <source>
        <dbReference type="ARBA" id="ARBA00022475"/>
    </source>
</evidence>
<evidence type="ECO:0000256" key="6">
    <source>
        <dbReference type="ARBA" id="ARBA00023136"/>
    </source>
</evidence>
<sequence length="149" mass="16228">MIIQTIGALFATIALAIILGVPKKFTLLVGLVGSIGWWVYLAMGEGEEHIAFRTFIAALIVALVSHSFARILKAPVTVFLISGILPLVPGTGMYRTVYHFIAGNGAMVSYYFSQTLQLAGVIALAIFIMDSIFRILQQKVPIKKKKKGM</sequence>
<protein>
    <submittedName>
        <fullName evidence="10">Uncharacterized membrane protein YjjB (DUF3815 family)</fullName>
    </submittedName>
</protein>
<comment type="subcellular location">
    <subcellularLocation>
        <location evidence="1">Cell membrane</location>
        <topology evidence="1">Multi-pass membrane protein</topology>
    </subcellularLocation>
</comment>
<keyword evidence="4 8" id="KW-0812">Transmembrane</keyword>
<evidence type="ECO:0000313" key="10">
    <source>
        <dbReference type="EMBL" id="ROR30549.1"/>
    </source>
</evidence>
<keyword evidence="2" id="KW-1003">Cell membrane</keyword>
<dbReference type="AlphaFoldDB" id="A0A3N1XVA1"/>
<organism evidence="10 11">
    <name type="scientific">Mobilisporobacter senegalensis</name>
    <dbReference type="NCBI Taxonomy" id="1329262"/>
    <lineage>
        <taxon>Bacteria</taxon>
        <taxon>Bacillati</taxon>
        <taxon>Bacillota</taxon>
        <taxon>Clostridia</taxon>
        <taxon>Lachnospirales</taxon>
        <taxon>Lachnospiraceae</taxon>
        <taxon>Mobilisporobacter</taxon>
    </lineage>
</organism>
<feature type="domain" description="Threonine/Serine exporter ThrE" evidence="9">
    <location>
        <begin position="4"/>
        <end position="132"/>
    </location>
</feature>